<sequence>MNEEPPTAPGTPPTAGPSATWHATLPGACGALLLACLSFTPSLLPRAGILQGVISGILAAIGYALGVTAAWIWRAFADRGPRPARRRSWQVFLVVALVLLGTAFGLGQYWQHRIRQLLGVTDYSVLQTIAMPLVALVLFWIILLAARGIRRAYRWTARLLRRWTGERAAKAVGGILVAVVLVFLFSGLLVDGLVAAANQAFSLRDTQTEEGVRRPVTALRSGGPGSSVPWDSLGRNGRTFAAGGPSAVEIERFTHNPAQEPVRSYAGLRTADDTESRAARAVADLRRAGGFRRHNLLVMTTTGSGWVDPAAVDSFEYLTGGDCATVTLQYSYLPSWMSYLVDQSKAREAGRELFDAVYDAWSRLPADNRPRLYVAGESLGSFGGETAFSGEYDLRNRTRGTLFAGPPNFNTLFRRFSDHREAGSPEIRPVYKNGRTVRFASDATAAVPPSGTPWEGTRVLYLLHASDPIVWWSPQLVYDEPDWIGETPGDDVLESMFWVPFVTFWQVTADLPFATGVPDGHGHTYRAEYADGWNAVLRPSGVTDRDLARLRDIMSRG</sequence>
<feature type="transmembrane region" description="Helical" evidence="1">
    <location>
        <begin position="129"/>
        <end position="150"/>
    </location>
</feature>
<comment type="caution">
    <text evidence="4">The sequence shown here is derived from an EMBL/GenBank/DDBJ whole genome shotgun (WGS) entry which is preliminary data.</text>
</comment>
<keyword evidence="1" id="KW-0812">Transmembrane</keyword>
<dbReference type="Pfam" id="PF15420">
    <property type="entry name" value="Abhydrolase_9_N"/>
    <property type="match status" value="1"/>
</dbReference>
<dbReference type="InterPro" id="IPR027788">
    <property type="entry name" value="Alpha/beta-hydrolase_N_dom"/>
</dbReference>
<proteinExistence type="predicted"/>
<name>A0ABN0YMW1_9ACTN</name>
<keyword evidence="1" id="KW-0472">Membrane</keyword>
<feature type="transmembrane region" description="Helical" evidence="1">
    <location>
        <begin position="49"/>
        <end position="77"/>
    </location>
</feature>
<reference evidence="4 5" key="1">
    <citation type="journal article" date="2019" name="Int. J. Syst. Evol. Microbiol.">
        <title>The Global Catalogue of Microorganisms (GCM) 10K type strain sequencing project: providing services to taxonomists for standard genome sequencing and annotation.</title>
        <authorList>
            <consortium name="The Broad Institute Genomics Platform"/>
            <consortium name="The Broad Institute Genome Sequencing Center for Infectious Disease"/>
            <person name="Wu L."/>
            <person name="Ma J."/>
        </authorList>
    </citation>
    <scope>NUCLEOTIDE SEQUENCE [LARGE SCALE GENOMIC DNA]</scope>
    <source>
        <strain evidence="4 5">JCM 4788</strain>
    </source>
</reference>
<organism evidence="4 5">
    <name type="scientific">Streptomyces luteireticuli</name>
    <dbReference type="NCBI Taxonomy" id="173858"/>
    <lineage>
        <taxon>Bacteria</taxon>
        <taxon>Bacillati</taxon>
        <taxon>Actinomycetota</taxon>
        <taxon>Actinomycetes</taxon>
        <taxon>Kitasatosporales</taxon>
        <taxon>Streptomycetaceae</taxon>
        <taxon>Streptomyces</taxon>
    </lineage>
</organism>
<feature type="domain" description="Alpha/beta-hydrolase catalytic" evidence="2">
    <location>
        <begin position="262"/>
        <end position="550"/>
    </location>
</feature>
<dbReference type="Proteomes" id="UP001500879">
    <property type="component" value="Unassembled WGS sequence"/>
</dbReference>
<keyword evidence="1" id="KW-1133">Transmembrane helix</keyword>
<dbReference type="EMBL" id="BAAABX010000023">
    <property type="protein sequence ID" value="GAA0401626.1"/>
    <property type="molecule type" value="Genomic_DNA"/>
</dbReference>
<gene>
    <name evidence="4" type="ORF">GCM10010357_23380</name>
</gene>
<evidence type="ECO:0000256" key="1">
    <source>
        <dbReference type="SAM" id="Phobius"/>
    </source>
</evidence>
<dbReference type="Pfam" id="PF10081">
    <property type="entry name" value="Abhydrolase_9"/>
    <property type="match status" value="1"/>
</dbReference>
<evidence type="ECO:0000259" key="3">
    <source>
        <dbReference type="Pfam" id="PF15420"/>
    </source>
</evidence>
<evidence type="ECO:0000313" key="4">
    <source>
        <dbReference type="EMBL" id="GAA0401626.1"/>
    </source>
</evidence>
<keyword evidence="5" id="KW-1185">Reference proteome</keyword>
<feature type="transmembrane region" description="Helical" evidence="1">
    <location>
        <begin position="89"/>
        <end position="109"/>
    </location>
</feature>
<evidence type="ECO:0000313" key="5">
    <source>
        <dbReference type="Proteomes" id="UP001500879"/>
    </source>
</evidence>
<protein>
    <submittedName>
        <fullName evidence="4">Alpha/beta-hydrolase family protein</fullName>
    </submittedName>
</protein>
<dbReference type="InterPro" id="IPR027787">
    <property type="entry name" value="Alpha/beta-hydrolase_catalytic"/>
</dbReference>
<feature type="domain" description="Alpha/beta-hydrolase N-terminal" evidence="3">
    <location>
        <begin position="39"/>
        <end position="245"/>
    </location>
</feature>
<accession>A0ABN0YMW1</accession>
<dbReference type="RefSeq" id="WP_344022878.1">
    <property type="nucleotide sequence ID" value="NZ_BAAABX010000023.1"/>
</dbReference>
<evidence type="ECO:0000259" key="2">
    <source>
        <dbReference type="Pfam" id="PF10081"/>
    </source>
</evidence>
<feature type="transmembrane region" description="Helical" evidence="1">
    <location>
        <begin position="171"/>
        <end position="197"/>
    </location>
</feature>